<evidence type="ECO:0008006" key="4">
    <source>
        <dbReference type="Google" id="ProtNLM"/>
    </source>
</evidence>
<protein>
    <recommendedName>
        <fullName evidence="4">MULE transposase domain-containing protein</fullName>
    </recommendedName>
</protein>
<proteinExistence type="predicted"/>
<accession>A0A0L0VNM0</accession>
<sequence>MLCAWHIQKSLLSKASKLIQDQAEEKDMLQYWSNLVKIRVQAEFISSFNWFSTKYGPEFEKYVTDTWLPVAENYSNAWTKNIPHFNNRTTSRMESAHAFVKSHLLGPQHTFASVVKLISNALEAQYHQISAHFHQQKMAYNNLAEAKKLPKKPRSNGDYRVRMGIPCKHRMAELLESGELLSPDKFHAQWHIKSIRPLTKVTDEGLLEKVEEIKTKLLSINAAQAAIHLAQINDIFEGTGTVIDIKLPTEAEKTRGRSGGSKNKPKTTKRDESEFEHVKKKRKNDDKQLEKAKKQKLTASKKPAPKKNQPEEKEKNATVEKNNKDTPKKTSPKKVKPVVEIKSKRKIPEKKTEELPKKTEERPKKRILPTRTRRSGPSTKKDQADQKEEEELQQKKKTEEDPSYIKSLPSLIQLSVSKAFNVKGDQHCGYWAVFWTLGRGQGGYMKVREELVKEVMDRREWYSKHSFFTTIDSILN</sequence>
<dbReference type="AlphaFoldDB" id="A0A0L0VNM0"/>
<organism evidence="2 3">
    <name type="scientific">Puccinia striiformis f. sp. tritici PST-78</name>
    <dbReference type="NCBI Taxonomy" id="1165861"/>
    <lineage>
        <taxon>Eukaryota</taxon>
        <taxon>Fungi</taxon>
        <taxon>Dikarya</taxon>
        <taxon>Basidiomycota</taxon>
        <taxon>Pucciniomycotina</taxon>
        <taxon>Pucciniomycetes</taxon>
        <taxon>Pucciniales</taxon>
        <taxon>Pucciniaceae</taxon>
        <taxon>Puccinia</taxon>
    </lineage>
</organism>
<feature type="compositionally biased region" description="Basic and acidic residues" evidence="1">
    <location>
        <begin position="268"/>
        <end position="292"/>
    </location>
</feature>
<dbReference type="OrthoDB" id="1694816at2759"/>
<dbReference type="EMBL" id="AJIL01000034">
    <property type="protein sequence ID" value="KNF00856.1"/>
    <property type="molecule type" value="Genomic_DNA"/>
</dbReference>
<dbReference type="CDD" id="cd22744">
    <property type="entry name" value="OTU"/>
    <property type="match status" value="1"/>
</dbReference>
<dbReference type="STRING" id="1165861.A0A0L0VNM0"/>
<dbReference type="InterPro" id="IPR052579">
    <property type="entry name" value="Zinc_finger_SWIM"/>
</dbReference>
<keyword evidence="3" id="KW-1185">Reference proteome</keyword>
<name>A0A0L0VNM0_9BASI</name>
<reference evidence="3" key="1">
    <citation type="submission" date="2014-03" db="EMBL/GenBank/DDBJ databases">
        <title>The Genome Sequence of Puccinia striiformis f. sp. tritici PST-78.</title>
        <authorList>
            <consortium name="The Broad Institute Genome Sequencing Platform"/>
            <person name="Cuomo C."/>
            <person name="Hulbert S."/>
            <person name="Chen X."/>
            <person name="Walker B."/>
            <person name="Young S.K."/>
            <person name="Zeng Q."/>
            <person name="Gargeya S."/>
            <person name="Fitzgerald M."/>
            <person name="Haas B."/>
            <person name="Abouelleil A."/>
            <person name="Alvarado L."/>
            <person name="Arachchi H.M."/>
            <person name="Berlin A.M."/>
            <person name="Chapman S.B."/>
            <person name="Goldberg J."/>
            <person name="Griggs A."/>
            <person name="Gujja S."/>
            <person name="Hansen M."/>
            <person name="Howarth C."/>
            <person name="Imamovic A."/>
            <person name="Larimer J."/>
            <person name="McCowan C."/>
            <person name="Montmayeur A."/>
            <person name="Murphy C."/>
            <person name="Neiman D."/>
            <person name="Pearson M."/>
            <person name="Priest M."/>
            <person name="Roberts A."/>
            <person name="Saif S."/>
            <person name="Shea T."/>
            <person name="Sisk P."/>
            <person name="Sykes S."/>
            <person name="Wortman J."/>
            <person name="Nusbaum C."/>
            <person name="Birren B."/>
        </authorList>
    </citation>
    <scope>NUCLEOTIDE SEQUENCE [LARGE SCALE GENOMIC DNA]</scope>
    <source>
        <strain evidence="3">race PST-78</strain>
    </source>
</reference>
<evidence type="ECO:0000256" key="1">
    <source>
        <dbReference type="SAM" id="MobiDB-lite"/>
    </source>
</evidence>
<dbReference type="Proteomes" id="UP000054564">
    <property type="component" value="Unassembled WGS sequence"/>
</dbReference>
<feature type="compositionally biased region" description="Basic and acidic residues" evidence="1">
    <location>
        <begin position="379"/>
        <end position="400"/>
    </location>
</feature>
<feature type="region of interest" description="Disordered" evidence="1">
    <location>
        <begin position="251"/>
        <end position="402"/>
    </location>
</feature>
<feature type="compositionally biased region" description="Basic and acidic residues" evidence="1">
    <location>
        <begin position="308"/>
        <end position="328"/>
    </location>
</feature>
<dbReference type="PANTHER" id="PTHR31569:SF4">
    <property type="entry name" value="SWIM-TYPE DOMAIN-CONTAINING PROTEIN"/>
    <property type="match status" value="1"/>
</dbReference>
<feature type="compositionally biased region" description="Basic residues" evidence="1">
    <location>
        <begin position="364"/>
        <end position="374"/>
    </location>
</feature>
<evidence type="ECO:0000313" key="3">
    <source>
        <dbReference type="Proteomes" id="UP000054564"/>
    </source>
</evidence>
<gene>
    <name evidence="2" type="ORF">PSTG_05991</name>
</gene>
<comment type="caution">
    <text evidence="2">The sequence shown here is derived from an EMBL/GenBank/DDBJ whole genome shotgun (WGS) entry which is preliminary data.</text>
</comment>
<dbReference type="PANTHER" id="PTHR31569">
    <property type="entry name" value="SWIM-TYPE DOMAIN-CONTAINING PROTEIN"/>
    <property type="match status" value="1"/>
</dbReference>
<evidence type="ECO:0000313" key="2">
    <source>
        <dbReference type="EMBL" id="KNF00856.1"/>
    </source>
</evidence>
<feature type="compositionally biased region" description="Basic and acidic residues" evidence="1">
    <location>
        <begin position="349"/>
        <end position="363"/>
    </location>
</feature>